<dbReference type="InterPro" id="IPR036055">
    <property type="entry name" value="LDL_receptor-like_sf"/>
</dbReference>
<accession>A0A1I7VCS7</accession>
<evidence type="ECO:0000313" key="4">
    <source>
        <dbReference type="WBParaSite" id="EN70_12369"/>
    </source>
</evidence>
<keyword evidence="1 2" id="KW-1015">Disulfide bond</keyword>
<reference evidence="3" key="1">
    <citation type="submission" date="2012-04" db="EMBL/GenBank/DDBJ databases">
        <title>The Genome Sequence of Loa loa.</title>
        <authorList>
            <consortium name="The Broad Institute Genome Sequencing Platform"/>
            <consortium name="Broad Institute Genome Sequencing Center for Infectious Disease"/>
            <person name="Nutman T.B."/>
            <person name="Fink D.L."/>
            <person name="Russ C."/>
            <person name="Young S."/>
            <person name="Zeng Q."/>
            <person name="Gargeya S."/>
            <person name="Alvarado L."/>
            <person name="Berlin A."/>
            <person name="Chapman S.B."/>
            <person name="Chen Z."/>
            <person name="Freedman E."/>
            <person name="Gellesch M."/>
            <person name="Goldberg J."/>
            <person name="Griggs A."/>
            <person name="Gujja S."/>
            <person name="Heilman E.R."/>
            <person name="Heiman D."/>
            <person name="Howarth C."/>
            <person name="Mehta T."/>
            <person name="Neiman D."/>
            <person name="Pearson M."/>
            <person name="Roberts A."/>
            <person name="Saif S."/>
            <person name="Shea T."/>
            <person name="Shenoy N."/>
            <person name="Sisk P."/>
            <person name="Stolte C."/>
            <person name="Sykes S."/>
            <person name="White J."/>
            <person name="Yandava C."/>
            <person name="Haas B."/>
            <person name="Henn M.R."/>
            <person name="Nusbaum C."/>
            <person name="Birren B."/>
        </authorList>
    </citation>
    <scope>NUCLEOTIDE SEQUENCE [LARGE SCALE GENOMIC DNA]</scope>
</reference>
<dbReference type="PROSITE" id="PS01209">
    <property type="entry name" value="LDLRA_1"/>
    <property type="match status" value="1"/>
</dbReference>
<feature type="disulfide bond" evidence="2">
    <location>
        <begin position="32"/>
        <end position="44"/>
    </location>
</feature>
<evidence type="ECO:0000256" key="1">
    <source>
        <dbReference type="ARBA" id="ARBA00023157"/>
    </source>
</evidence>
<dbReference type="InParanoid" id="A0A1I7VCS7"/>
<dbReference type="Pfam" id="PF00057">
    <property type="entry name" value="Ldl_recept_a"/>
    <property type="match status" value="1"/>
</dbReference>
<dbReference type="WBParaSite" id="EN70_12369">
    <property type="protein sequence ID" value="EN70_12369"/>
    <property type="gene ID" value="EN70_12369"/>
</dbReference>
<feature type="disulfide bond" evidence="2">
    <location>
        <begin position="51"/>
        <end position="66"/>
    </location>
</feature>
<dbReference type="AlphaFoldDB" id="A0A1I7VCS7"/>
<keyword evidence="3" id="KW-1185">Reference proteome</keyword>
<dbReference type="FunFam" id="4.10.400.10:FF:000113">
    <property type="entry name" value="Low-density lipoprotein receptor-related protein 8"/>
    <property type="match status" value="1"/>
</dbReference>
<dbReference type="InterPro" id="IPR002172">
    <property type="entry name" value="LDrepeatLR_classA_rpt"/>
</dbReference>
<evidence type="ECO:0000256" key="2">
    <source>
        <dbReference type="PROSITE-ProRule" id="PRU00124"/>
    </source>
</evidence>
<dbReference type="OrthoDB" id="664115at2759"/>
<dbReference type="STRING" id="7209.A0A1I7VCS7"/>
<dbReference type="SMART" id="SM00192">
    <property type="entry name" value="LDLa"/>
    <property type="match status" value="1"/>
</dbReference>
<organism evidence="3 4">
    <name type="scientific">Loa loa</name>
    <name type="common">Eye worm</name>
    <name type="synonym">Filaria loa</name>
    <dbReference type="NCBI Taxonomy" id="7209"/>
    <lineage>
        <taxon>Eukaryota</taxon>
        <taxon>Metazoa</taxon>
        <taxon>Ecdysozoa</taxon>
        <taxon>Nematoda</taxon>
        <taxon>Chromadorea</taxon>
        <taxon>Rhabditida</taxon>
        <taxon>Spirurina</taxon>
        <taxon>Spiruromorpha</taxon>
        <taxon>Filarioidea</taxon>
        <taxon>Onchocercidae</taxon>
        <taxon>Loa</taxon>
    </lineage>
</organism>
<dbReference type="PROSITE" id="PS50068">
    <property type="entry name" value="LDLRA_2"/>
    <property type="match status" value="1"/>
</dbReference>
<dbReference type="Proteomes" id="UP000095285">
    <property type="component" value="Unassembled WGS sequence"/>
</dbReference>
<reference evidence="4" key="2">
    <citation type="submission" date="2016-11" db="UniProtKB">
        <authorList>
            <consortium name="WormBaseParasite"/>
        </authorList>
    </citation>
    <scope>IDENTIFICATION</scope>
</reference>
<proteinExistence type="predicted"/>
<dbReference type="SUPFAM" id="SSF57424">
    <property type="entry name" value="LDL receptor-like module"/>
    <property type="match status" value="1"/>
</dbReference>
<dbReference type="InterPro" id="IPR023415">
    <property type="entry name" value="LDLR_class-A_CS"/>
</dbReference>
<name>A0A1I7VCS7_LOALO</name>
<evidence type="ECO:0000313" key="3">
    <source>
        <dbReference type="Proteomes" id="UP000095285"/>
    </source>
</evidence>
<dbReference type="Gene3D" id="4.10.400.10">
    <property type="entry name" value="Low-density Lipoprotein Receptor"/>
    <property type="match status" value="1"/>
</dbReference>
<dbReference type="CDD" id="cd00112">
    <property type="entry name" value="LDLa"/>
    <property type="match status" value="1"/>
</dbReference>
<sequence length="90" mass="10137">MLYELIDSIDNDLYTDADARDRYDVIEAEKTCTIEQYQCISGECIERVAQCDGKTDCSDGSDEMLCHPVPQKHQLTKTSTFKPVTSPKGK</sequence>
<gene>
    <name evidence="4" type="primary">LOAG_15228</name>
</gene>
<protein>
    <submittedName>
        <fullName evidence="4">Low-density lipoprotein receptor domain class A containing protein</fullName>
    </submittedName>
</protein>
<feature type="disulfide bond" evidence="2">
    <location>
        <begin position="39"/>
        <end position="57"/>
    </location>
</feature>